<evidence type="ECO:0000259" key="7">
    <source>
        <dbReference type="PROSITE" id="PS51935"/>
    </source>
</evidence>
<dbReference type="AlphaFoldDB" id="A0A5J4FSU6"/>
<keyword evidence="3" id="KW-0378">Hydrolase</keyword>
<evidence type="ECO:0000256" key="4">
    <source>
        <dbReference type="ARBA" id="ARBA00022807"/>
    </source>
</evidence>
<dbReference type="GO" id="GO:0008234">
    <property type="term" value="F:cysteine-type peptidase activity"/>
    <property type="evidence" value="ECO:0007669"/>
    <property type="project" value="UniProtKB-KW"/>
</dbReference>
<dbReference type="Gene3D" id="3.90.1720.10">
    <property type="entry name" value="endopeptidase domain like (from Nostoc punctiforme)"/>
    <property type="match status" value="1"/>
</dbReference>
<dbReference type="RefSeq" id="WP_151893290.1">
    <property type="nucleotide sequence ID" value="NZ_BKCF01000001.1"/>
</dbReference>
<feature type="domain" description="NlpC/P60" evidence="7">
    <location>
        <begin position="44"/>
        <end position="171"/>
    </location>
</feature>
<evidence type="ECO:0000256" key="3">
    <source>
        <dbReference type="ARBA" id="ARBA00022801"/>
    </source>
</evidence>
<protein>
    <recommendedName>
        <fullName evidence="7">NlpC/P60 domain-containing protein</fullName>
    </recommendedName>
</protein>
<feature type="chain" id="PRO_5023894571" description="NlpC/P60 domain-containing protein" evidence="6">
    <location>
        <begin position="23"/>
        <end position="171"/>
    </location>
</feature>
<dbReference type="Pfam" id="PF00877">
    <property type="entry name" value="NLPC_P60"/>
    <property type="match status" value="1"/>
</dbReference>
<dbReference type="InterPro" id="IPR038765">
    <property type="entry name" value="Papain-like_cys_pep_sf"/>
</dbReference>
<keyword evidence="6" id="KW-0732">Signal</keyword>
<accession>A0A5J4FSU6</accession>
<dbReference type="InterPro" id="IPR051202">
    <property type="entry name" value="Peptidase_C40"/>
</dbReference>
<dbReference type="PROSITE" id="PS51935">
    <property type="entry name" value="NLPC_P60"/>
    <property type="match status" value="1"/>
</dbReference>
<dbReference type="PANTHER" id="PTHR47053">
    <property type="entry name" value="MUREIN DD-ENDOPEPTIDASE MEPH-RELATED"/>
    <property type="match status" value="1"/>
</dbReference>
<dbReference type="Proteomes" id="UP000326994">
    <property type="component" value="Unassembled WGS sequence"/>
</dbReference>
<feature type="region of interest" description="Disordered" evidence="5">
    <location>
        <begin position="18"/>
        <end position="41"/>
    </location>
</feature>
<keyword evidence="4" id="KW-0788">Thiol protease</keyword>
<dbReference type="InterPro" id="IPR000064">
    <property type="entry name" value="NLP_P60_dom"/>
</dbReference>
<evidence type="ECO:0000256" key="1">
    <source>
        <dbReference type="ARBA" id="ARBA00007074"/>
    </source>
</evidence>
<keyword evidence="9" id="KW-1185">Reference proteome</keyword>
<dbReference type="PROSITE" id="PS51257">
    <property type="entry name" value="PROKAR_LIPOPROTEIN"/>
    <property type="match status" value="1"/>
</dbReference>
<evidence type="ECO:0000313" key="8">
    <source>
        <dbReference type="EMBL" id="GEQ85367.1"/>
    </source>
</evidence>
<comment type="similarity">
    <text evidence="1">Belongs to the peptidase C40 family.</text>
</comment>
<keyword evidence="2" id="KW-0645">Protease</keyword>
<gene>
    <name evidence="8" type="ORF">ULMS_08750</name>
</gene>
<dbReference type="EMBL" id="BKCF01000001">
    <property type="protein sequence ID" value="GEQ85367.1"/>
    <property type="molecule type" value="Genomic_DNA"/>
</dbReference>
<sequence length="171" mass="18781">MPKKLYILLLSILLASCGSSKGSTSRPSKIKTERNVSISKSSNRGASRSIVDFAKTFEGTRYKYGGTTNRGMDCSGLVYTAFANENIQLPRVSRDMAKRGKRVSIDKANEGDLVFFKTSKSSKNINHVGLIVDTGKNGIMFIHSTTSRGVIISSLEEGYWKNAFVEARTIL</sequence>
<evidence type="ECO:0000256" key="6">
    <source>
        <dbReference type="SAM" id="SignalP"/>
    </source>
</evidence>
<proteinExistence type="inferred from homology"/>
<feature type="compositionally biased region" description="Polar residues" evidence="5">
    <location>
        <begin position="18"/>
        <end position="27"/>
    </location>
</feature>
<dbReference type="PANTHER" id="PTHR47053:SF1">
    <property type="entry name" value="MUREIN DD-ENDOPEPTIDASE MEPH-RELATED"/>
    <property type="match status" value="1"/>
</dbReference>
<dbReference type="GO" id="GO:0006508">
    <property type="term" value="P:proteolysis"/>
    <property type="evidence" value="ECO:0007669"/>
    <property type="project" value="UniProtKB-KW"/>
</dbReference>
<name>A0A5J4FSU6_9FLAO</name>
<feature type="signal peptide" evidence="6">
    <location>
        <begin position="1"/>
        <end position="22"/>
    </location>
</feature>
<evidence type="ECO:0000256" key="2">
    <source>
        <dbReference type="ARBA" id="ARBA00022670"/>
    </source>
</evidence>
<reference evidence="8 9" key="1">
    <citation type="submission" date="2019-08" db="EMBL/GenBank/DDBJ databases">
        <title>Ulvibacter marinistellae sp. nov., isolated from a starfish, Patiria pectinifera.</title>
        <authorList>
            <person name="Kawano K."/>
            <person name="Ushijima N."/>
            <person name="Kihara M."/>
            <person name="Itoh H."/>
        </authorList>
    </citation>
    <scope>NUCLEOTIDE SEQUENCE [LARGE SCALE GENOMIC DNA]</scope>
    <source>
        <strain evidence="8 9">KK4</strain>
    </source>
</reference>
<evidence type="ECO:0000313" key="9">
    <source>
        <dbReference type="Proteomes" id="UP000326994"/>
    </source>
</evidence>
<evidence type="ECO:0000256" key="5">
    <source>
        <dbReference type="SAM" id="MobiDB-lite"/>
    </source>
</evidence>
<comment type="caution">
    <text evidence="8">The sequence shown here is derived from an EMBL/GenBank/DDBJ whole genome shotgun (WGS) entry which is preliminary data.</text>
</comment>
<dbReference type="SUPFAM" id="SSF54001">
    <property type="entry name" value="Cysteine proteinases"/>
    <property type="match status" value="1"/>
</dbReference>
<organism evidence="8 9">
    <name type="scientific">Patiriisocius marinistellae</name>
    <dbReference type="NCBI Taxonomy" id="2494560"/>
    <lineage>
        <taxon>Bacteria</taxon>
        <taxon>Pseudomonadati</taxon>
        <taxon>Bacteroidota</taxon>
        <taxon>Flavobacteriia</taxon>
        <taxon>Flavobacteriales</taxon>
        <taxon>Flavobacteriaceae</taxon>
        <taxon>Patiriisocius</taxon>
    </lineage>
</organism>
<dbReference type="OrthoDB" id="9807055at2"/>